<feature type="compositionally biased region" description="Low complexity" evidence="1">
    <location>
        <begin position="20"/>
        <end position="37"/>
    </location>
</feature>
<dbReference type="VEuPathDB" id="FungiDB:An04g05160"/>
<dbReference type="KEGG" id="ang:An04g05160"/>
<reference evidence="2" key="2">
    <citation type="submission" date="2025-08" db="UniProtKB">
        <authorList>
            <consortium name="RefSeq"/>
        </authorList>
    </citation>
    <scope>IDENTIFICATION</scope>
</reference>
<evidence type="ECO:0000256" key="1">
    <source>
        <dbReference type="SAM" id="MobiDB-lite"/>
    </source>
</evidence>
<feature type="compositionally biased region" description="Basic and acidic residues" evidence="1">
    <location>
        <begin position="116"/>
        <end position="135"/>
    </location>
</feature>
<gene>
    <name evidence="2" type="ORF">An04g05160</name>
</gene>
<dbReference type="GeneID" id="84590910"/>
<sequence length="159" mass="18158">MLGVGFDLPLQPGKRRHVVSRNQRMSSSKSSSKQRGSSEADFAPQPRTAERWKSDRLGTGKDPWSGTAGNRSYDTKIRVENKPGRRGSEERERKKQEREEEEEEGRGWMEGEVVNGEERRENVRNQRIDTSRGTRDGNTGMGKGKERESRPVKWSSLPD</sequence>
<reference evidence="2" key="1">
    <citation type="submission" date="2025-02" db="EMBL/GenBank/DDBJ databases">
        <authorList>
            <consortium name="NCBI Genome Project"/>
        </authorList>
    </citation>
    <scope>NUCLEOTIDE SEQUENCE</scope>
</reference>
<feature type="compositionally biased region" description="Basic and acidic residues" evidence="1">
    <location>
        <begin position="73"/>
        <end position="98"/>
    </location>
</feature>
<feature type="region of interest" description="Disordered" evidence="1">
    <location>
        <begin position="1"/>
        <end position="159"/>
    </location>
</feature>
<organism evidence="2">
    <name type="scientific">Aspergillus niger</name>
    <dbReference type="NCBI Taxonomy" id="5061"/>
    <lineage>
        <taxon>Eukaryota</taxon>
        <taxon>Fungi</taxon>
        <taxon>Dikarya</taxon>
        <taxon>Ascomycota</taxon>
        <taxon>Pezizomycotina</taxon>
        <taxon>Eurotiomycetes</taxon>
        <taxon>Eurotiomycetidae</taxon>
        <taxon>Eurotiales</taxon>
        <taxon>Aspergillaceae</taxon>
        <taxon>Aspergillus</taxon>
        <taxon>Aspergillus subgen. Circumdati</taxon>
    </lineage>
</organism>
<feature type="compositionally biased region" description="Basic and acidic residues" evidence="1">
    <location>
        <begin position="48"/>
        <end position="59"/>
    </location>
</feature>
<accession>A0AAJ8BMV1</accession>
<dbReference type="AlphaFoldDB" id="A0AAJ8BMV1"/>
<protein>
    <submittedName>
        <fullName evidence="2">Uncharacterized protein</fullName>
    </submittedName>
</protein>
<dbReference type="RefSeq" id="XP_059600579.1">
    <property type="nucleotide sequence ID" value="XM_059747519.1"/>
</dbReference>
<name>A0AAJ8BMV1_ASPNG</name>
<evidence type="ECO:0000313" key="2">
    <source>
        <dbReference type="RefSeq" id="XP_059600579.1"/>
    </source>
</evidence>
<proteinExistence type="predicted"/>